<dbReference type="AlphaFoldDB" id="A0A9D4PGI4"/>
<gene>
    <name evidence="2" type="ORF">HPB52_001608</name>
</gene>
<organism evidence="2 3">
    <name type="scientific">Rhipicephalus sanguineus</name>
    <name type="common">Brown dog tick</name>
    <name type="synonym">Ixodes sanguineus</name>
    <dbReference type="NCBI Taxonomy" id="34632"/>
    <lineage>
        <taxon>Eukaryota</taxon>
        <taxon>Metazoa</taxon>
        <taxon>Ecdysozoa</taxon>
        <taxon>Arthropoda</taxon>
        <taxon>Chelicerata</taxon>
        <taxon>Arachnida</taxon>
        <taxon>Acari</taxon>
        <taxon>Parasitiformes</taxon>
        <taxon>Ixodida</taxon>
        <taxon>Ixodoidea</taxon>
        <taxon>Ixodidae</taxon>
        <taxon>Rhipicephalinae</taxon>
        <taxon>Rhipicephalus</taxon>
        <taxon>Rhipicephalus</taxon>
    </lineage>
</organism>
<feature type="transmembrane region" description="Helical" evidence="1">
    <location>
        <begin position="32"/>
        <end position="53"/>
    </location>
</feature>
<name>A0A9D4PGI4_RHISA</name>
<accession>A0A9D4PGI4</accession>
<dbReference type="Proteomes" id="UP000821837">
    <property type="component" value="Unassembled WGS sequence"/>
</dbReference>
<sequence length="200" mass="22551">MAHSTTLTHRNHGGPMGTAWLKPWARRPSTTMALTSMFCLVHGILWFAIFPIADQMRISKLCITDADKRISMRHRPEPLSLKDTARTTAQPTTHSAGGRLWVATDGQRGATSSTRSCENTRLRRGDSVDKTRQFDSTKQRHIVPVVKMPQCGNARPRRGNNAVRTLQFERRKRLRIELGVTMLQCENMKPTQDDSGACLK</sequence>
<proteinExistence type="predicted"/>
<evidence type="ECO:0000313" key="2">
    <source>
        <dbReference type="EMBL" id="KAH7942826.1"/>
    </source>
</evidence>
<evidence type="ECO:0000256" key="1">
    <source>
        <dbReference type="SAM" id="Phobius"/>
    </source>
</evidence>
<comment type="caution">
    <text evidence="2">The sequence shown here is derived from an EMBL/GenBank/DDBJ whole genome shotgun (WGS) entry which is preliminary data.</text>
</comment>
<dbReference type="EMBL" id="JABSTV010001253">
    <property type="protein sequence ID" value="KAH7942826.1"/>
    <property type="molecule type" value="Genomic_DNA"/>
</dbReference>
<keyword evidence="1" id="KW-0472">Membrane</keyword>
<keyword evidence="1" id="KW-1133">Transmembrane helix</keyword>
<keyword evidence="1" id="KW-0812">Transmembrane</keyword>
<protein>
    <submittedName>
        <fullName evidence="2">Uncharacterized protein</fullName>
    </submittedName>
</protein>
<evidence type="ECO:0000313" key="3">
    <source>
        <dbReference type="Proteomes" id="UP000821837"/>
    </source>
</evidence>
<keyword evidence="3" id="KW-1185">Reference proteome</keyword>
<reference evidence="2" key="1">
    <citation type="journal article" date="2020" name="Cell">
        <title>Large-Scale Comparative Analyses of Tick Genomes Elucidate Their Genetic Diversity and Vector Capacities.</title>
        <authorList>
            <consortium name="Tick Genome and Microbiome Consortium (TIGMIC)"/>
            <person name="Jia N."/>
            <person name="Wang J."/>
            <person name="Shi W."/>
            <person name="Du L."/>
            <person name="Sun Y."/>
            <person name="Zhan W."/>
            <person name="Jiang J.F."/>
            <person name="Wang Q."/>
            <person name="Zhang B."/>
            <person name="Ji P."/>
            <person name="Bell-Sakyi L."/>
            <person name="Cui X.M."/>
            <person name="Yuan T.T."/>
            <person name="Jiang B.G."/>
            <person name="Yang W.F."/>
            <person name="Lam T.T."/>
            <person name="Chang Q.C."/>
            <person name="Ding S.J."/>
            <person name="Wang X.J."/>
            <person name="Zhu J.G."/>
            <person name="Ruan X.D."/>
            <person name="Zhao L."/>
            <person name="Wei J.T."/>
            <person name="Ye R.Z."/>
            <person name="Que T.C."/>
            <person name="Du C.H."/>
            <person name="Zhou Y.H."/>
            <person name="Cheng J.X."/>
            <person name="Dai P.F."/>
            <person name="Guo W.B."/>
            <person name="Han X.H."/>
            <person name="Huang E.J."/>
            <person name="Li L.F."/>
            <person name="Wei W."/>
            <person name="Gao Y.C."/>
            <person name="Liu J.Z."/>
            <person name="Shao H.Z."/>
            <person name="Wang X."/>
            <person name="Wang C.C."/>
            <person name="Yang T.C."/>
            <person name="Huo Q.B."/>
            <person name="Li W."/>
            <person name="Chen H.Y."/>
            <person name="Chen S.E."/>
            <person name="Zhou L.G."/>
            <person name="Ni X.B."/>
            <person name="Tian J.H."/>
            <person name="Sheng Y."/>
            <person name="Liu T."/>
            <person name="Pan Y.S."/>
            <person name="Xia L.Y."/>
            <person name="Li J."/>
            <person name="Zhao F."/>
            <person name="Cao W.C."/>
        </authorList>
    </citation>
    <scope>NUCLEOTIDE SEQUENCE</scope>
    <source>
        <strain evidence="2">Rsan-2018</strain>
    </source>
</reference>
<reference evidence="2" key="2">
    <citation type="submission" date="2021-09" db="EMBL/GenBank/DDBJ databases">
        <authorList>
            <person name="Jia N."/>
            <person name="Wang J."/>
            <person name="Shi W."/>
            <person name="Du L."/>
            <person name="Sun Y."/>
            <person name="Zhan W."/>
            <person name="Jiang J."/>
            <person name="Wang Q."/>
            <person name="Zhang B."/>
            <person name="Ji P."/>
            <person name="Sakyi L.B."/>
            <person name="Cui X."/>
            <person name="Yuan T."/>
            <person name="Jiang B."/>
            <person name="Yang W."/>
            <person name="Lam T.T.-Y."/>
            <person name="Chang Q."/>
            <person name="Ding S."/>
            <person name="Wang X."/>
            <person name="Zhu J."/>
            <person name="Ruan X."/>
            <person name="Zhao L."/>
            <person name="Wei J."/>
            <person name="Que T."/>
            <person name="Du C."/>
            <person name="Cheng J."/>
            <person name="Dai P."/>
            <person name="Han X."/>
            <person name="Huang E."/>
            <person name="Gao Y."/>
            <person name="Liu J."/>
            <person name="Shao H."/>
            <person name="Ye R."/>
            <person name="Li L."/>
            <person name="Wei W."/>
            <person name="Wang X."/>
            <person name="Wang C."/>
            <person name="Huo Q."/>
            <person name="Li W."/>
            <person name="Guo W."/>
            <person name="Chen H."/>
            <person name="Chen S."/>
            <person name="Zhou L."/>
            <person name="Zhou L."/>
            <person name="Ni X."/>
            <person name="Tian J."/>
            <person name="Zhou Y."/>
            <person name="Sheng Y."/>
            <person name="Liu T."/>
            <person name="Pan Y."/>
            <person name="Xia L."/>
            <person name="Li J."/>
            <person name="Zhao F."/>
            <person name="Cao W."/>
        </authorList>
    </citation>
    <scope>NUCLEOTIDE SEQUENCE</scope>
    <source>
        <strain evidence="2">Rsan-2018</strain>
        <tissue evidence="2">Larvae</tissue>
    </source>
</reference>